<dbReference type="InterPro" id="IPR008581">
    <property type="entry name" value="DUF863_pln"/>
</dbReference>
<dbReference type="PANTHER" id="PTHR33167">
    <property type="entry name" value="TRANSCRIPTION FACTOR, PUTATIVE (DUF863)-RELATED"/>
    <property type="match status" value="1"/>
</dbReference>
<accession>A0A484MVL9</accession>
<sequence length="736" mass="82954">MRHLNEEASSSNLPFYYNNDDRALTNGQYHNYGFMSRSMTDSNHSHEKDTVKQQMIEHEAVFKNQVLELHRLYVIQRGLMMEEAKIKEPKTHWLLPSKENHGYAKTAVSTTNIANSPLSSSKGNTIQFDGVCSLDYRLSKFPKKLPFDLELPADNYIDLELEENSSRHPIDNGLCNKATTQQSSMKKFFPDGHDTADLNQPARLDCTNHTDFKSLIVNPFLASSSEGILKCHHGSSNVSSNNLSMGSHGKQRELLHCTYEAGSALSQGHIKSNLTQAADGRERNMLQMHSHGIRSDWWLEKKGGVQTFEKVRNNVLEKPIANSMFSTSSPQLANSSQCANSRSQSASPWGKLSSSLTHNVSSSSHKNPRCDVPLGDAFTSDFSDNIRTSVGDCHSSRTNWYKKFLVSLNVIHSKHPRDLDLNKAAISEEDVETSAIDSSGEGKAKNEKKKAVMIDINVACDLSPEQLVTEREGLDFGPSRKRKVFDLNSCVTEEDEDTLVPSVVASNNNNNDNDNVKTVLDIDWEAPFVLDSEEEDNPPTTMQTDDRGAAEAIVALSTETKCEIPPEDPLAETLRWFAGIVATSSAKERRGCPSYDSFEMMTLQLTETQEEEYMPRNPFYIPNPENMGGDGEESVGARTRRRGRQRRDFQREILPSLTSLSRHEVSQDFQTFGRLLSHCSSGWSRRSGTRKRRWDLEEEEEEEEEERDKRLTGWGKTTRRRRRQRGPPVIPAPLTT</sequence>
<evidence type="ECO:0000313" key="3">
    <source>
        <dbReference type="Proteomes" id="UP000595140"/>
    </source>
</evidence>
<reference evidence="2 3" key="1">
    <citation type="submission" date="2018-04" db="EMBL/GenBank/DDBJ databases">
        <authorList>
            <person name="Vogel A."/>
        </authorList>
    </citation>
    <scope>NUCLEOTIDE SEQUENCE [LARGE SCALE GENOMIC DNA]</scope>
</reference>
<dbReference type="AlphaFoldDB" id="A0A484MVL9"/>
<feature type="region of interest" description="Disordered" evidence="1">
    <location>
        <begin position="680"/>
        <end position="736"/>
    </location>
</feature>
<evidence type="ECO:0000256" key="1">
    <source>
        <dbReference type="SAM" id="MobiDB-lite"/>
    </source>
</evidence>
<organism evidence="2 3">
    <name type="scientific">Cuscuta campestris</name>
    <dbReference type="NCBI Taxonomy" id="132261"/>
    <lineage>
        <taxon>Eukaryota</taxon>
        <taxon>Viridiplantae</taxon>
        <taxon>Streptophyta</taxon>
        <taxon>Embryophyta</taxon>
        <taxon>Tracheophyta</taxon>
        <taxon>Spermatophyta</taxon>
        <taxon>Magnoliopsida</taxon>
        <taxon>eudicotyledons</taxon>
        <taxon>Gunneridae</taxon>
        <taxon>Pentapetalae</taxon>
        <taxon>asterids</taxon>
        <taxon>lamiids</taxon>
        <taxon>Solanales</taxon>
        <taxon>Convolvulaceae</taxon>
        <taxon>Cuscuteae</taxon>
        <taxon>Cuscuta</taxon>
        <taxon>Cuscuta subgen. Grammica</taxon>
        <taxon>Cuscuta sect. Cleistogrammica</taxon>
    </lineage>
</organism>
<dbReference type="Proteomes" id="UP000595140">
    <property type="component" value="Unassembled WGS sequence"/>
</dbReference>
<keyword evidence="3" id="KW-1185">Reference proteome</keyword>
<dbReference type="OrthoDB" id="630817at2759"/>
<dbReference type="Pfam" id="PF05904">
    <property type="entry name" value="DUF863"/>
    <property type="match status" value="2"/>
</dbReference>
<feature type="region of interest" description="Disordered" evidence="1">
    <location>
        <begin position="620"/>
        <end position="650"/>
    </location>
</feature>
<feature type="region of interest" description="Disordered" evidence="1">
    <location>
        <begin position="326"/>
        <end position="369"/>
    </location>
</feature>
<feature type="compositionally biased region" description="Polar residues" evidence="1">
    <location>
        <begin position="326"/>
        <end position="347"/>
    </location>
</feature>
<feature type="compositionally biased region" description="Low complexity" evidence="1">
    <location>
        <begin position="353"/>
        <end position="364"/>
    </location>
</feature>
<dbReference type="EMBL" id="OOIL02004481">
    <property type="protein sequence ID" value="VFQ92246.1"/>
    <property type="molecule type" value="Genomic_DNA"/>
</dbReference>
<proteinExistence type="predicted"/>
<feature type="compositionally biased region" description="Acidic residues" evidence="1">
    <location>
        <begin position="696"/>
        <end position="706"/>
    </location>
</feature>
<dbReference type="PANTHER" id="PTHR33167:SF4">
    <property type="entry name" value="TRANSCRIPTION FACTOR, PUTATIVE (DUF863)-RELATED"/>
    <property type="match status" value="1"/>
</dbReference>
<name>A0A484MVL9_9ASTE</name>
<gene>
    <name evidence="2" type="ORF">CCAM_LOCUS34022</name>
</gene>
<evidence type="ECO:0000313" key="2">
    <source>
        <dbReference type="EMBL" id="VFQ92246.1"/>
    </source>
</evidence>
<protein>
    <submittedName>
        <fullName evidence="2">Uncharacterized protein</fullName>
    </submittedName>
</protein>